<dbReference type="Pfam" id="PF13396">
    <property type="entry name" value="PLDc_N"/>
    <property type="match status" value="1"/>
</dbReference>
<accession>A0A7C9IDZ0</accession>
<evidence type="ECO:0000313" key="9">
    <source>
        <dbReference type="Proteomes" id="UP000480350"/>
    </source>
</evidence>
<feature type="transmembrane region" description="Helical" evidence="6">
    <location>
        <begin position="6"/>
        <end position="24"/>
    </location>
</feature>
<dbReference type="Proteomes" id="UP000480350">
    <property type="component" value="Unassembled WGS sequence"/>
</dbReference>
<reference evidence="8 9" key="2">
    <citation type="submission" date="2020-03" db="EMBL/GenBank/DDBJ databases">
        <title>Kangsaoukella pontilimi gen. nov., sp. nov., a new member of the family Rhodobacteraceae isolated from a tidal mudflat.</title>
        <authorList>
            <person name="Kim I.S."/>
        </authorList>
    </citation>
    <scope>NUCLEOTIDE SEQUENCE [LARGE SCALE GENOMIC DNA]</scope>
    <source>
        <strain evidence="8 9">GH1-50</strain>
    </source>
</reference>
<dbReference type="RefSeq" id="WP_160762288.1">
    <property type="nucleotide sequence ID" value="NZ_WUPT01000001.1"/>
</dbReference>
<evidence type="ECO:0000256" key="1">
    <source>
        <dbReference type="ARBA" id="ARBA00004651"/>
    </source>
</evidence>
<keyword evidence="5 6" id="KW-0472">Membrane</keyword>
<gene>
    <name evidence="8" type="ORF">GQ651_00650</name>
</gene>
<reference evidence="8 9" key="1">
    <citation type="submission" date="2019-12" db="EMBL/GenBank/DDBJ databases">
        <authorList>
            <person name="Lee S.D."/>
        </authorList>
    </citation>
    <scope>NUCLEOTIDE SEQUENCE [LARGE SCALE GENOMIC DNA]</scope>
    <source>
        <strain evidence="8 9">GH1-50</strain>
    </source>
</reference>
<evidence type="ECO:0000259" key="7">
    <source>
        <dbReference type="Pfam" id="PF13396"/>
    </source>
</evidence>
<dbReference type="GO" id="GO:0005886">
    <property type="term" value="C:plasma membrane"/>
    <property type="evidence" value="ECO:0007669"/>
    <property type="project" value="UniProtKB-SubCell"/>
</dbReference>
<dbReference type="AlphaFoldDB" id="A0A7C9IDZ0"/>
<protein>
    <recommendedName>
        <fullName evidence="7">Cardiolipin synthase N-terminal domain-containing protein</fullName>
    </recommendedName>
</protein>
<evidence type="ECO:0000256" key="3">
    <source>
        <dbReference type="ARBA" id="ARBA00022692"/>
    </source>
</evidence>
<organism evidence="8 9">
    <name type="scientific">Kangsaoukella pontilimi</name>
    <dbReference type="NCBI Taxonomy" id="2691042"/>
    <lineage>
        <taxon>Bacteria</taxon>
        <taxon>Pseudomonadati</taxon>
        <taxon>Pseudomonadota</taxon>
        <taxon>Alphaproteobacteria</taxon>
        <taxon>Rhodobacterales</taxon>
        <taxon>Paracoccaceae</taxon>
        <taxon>Kangsaoukella</taxon>
    </lineage>
</organism>
<keyword evidence="4 6" id="KW-1133">Transmembrane helix</keyword>
<comment type="subcellular location">
    <subcellularLocation>
        <location evidence="1">Cell membrane</location>
        <topology evidence="1">Multi-pass membrane protein</topology>
    </subcellularLocation>
</comment>
<dbReference type="EMBL" id="WUPT01000001">
    <property type="protein sequence ID" value="MXQ06344.1"/>
    <property type="molecule type" value="Genomic_DNA"/>
</dbReference>
<name>A0A7C9IDZ0_9RHOB</name>
<proteinExistence type="predicted"/>
<sequence>MTDYFGLLQLFIISLALWGLTDVWRSGRSMGVRLIWSAVLILPIFGFIAWFLIGPRATA</sequence>
<comment type="caution">
    <text evidence="8">The sequence shown here is derived from an EMBL/GenBank/DDBJ whole genome shotgun (WGS) entry which is preliminary data.</text>
</comment>
<keyword evidence="2" id="KW-1003">Cell membrane</keyword>
<dbReference type="InterPro" id="IPR027379">
    <property type="entry name" value="CLS_N"/>
</dbReference>
<evidence type="ECO:0000256" key="4">
    <source>
        <dbReference type="ARBA" id="ARBA00022989"/>
    </source>
</evidence>
<evidence type="ECO:0000256" key="2">
    <source>
        <dbReference type="ARBA" id="ARBA00022475"/>
    </source>
</evidence>
<keyword evidence="3 6" id="KW-0812">Transmembrane</keyword>
<feature type="transmembrane region" description="Helical" evidence="6">
    <location>
        <begin position="31"/>
        <end position="53"/>
    </location>
</feature>
<evidence type="ECO:0000256" key="6">
    <source>
        <dbReference type="SAM" id="Phobius"/>
    </source>
</evidence>
<feature type="domain" description="Cardiolipin synthase N-terminal" evidence="7">
    <location>
        <begin position="15"/>
        <end position="55"/>
    </location>
</feature>
<keyword evidence="9" id="KW-1185">Reference proteome</keyword>
<evidence type="ECO:0000313" key="8">
    <source>
        <dbReference type="EMBL" id="MXQ06344.1"/>
    </source>
</evidence>
<evidence type="ECO:0000256" key="5">
    <source>
        <dbReference type="ARBA" id="ARBA00023136"/>
    </source>
</evidence>